<dbReference type="SMART" id="SM01020">
    <property type="entry name" value="B2-adapt-app_C"/>
    <property type="match status" value="1"/>
</dbReference>
<dbReference type="InterPro" id="IPR016024">
    <property type="entry name" value="ARM-type_fold"/>
</dbReference>
<evidence type="ECO:0000256" key="4">
    <source>
        <dbReference type="ARBA" id="ARBA00022927"/>
    </source>
</evidence>
<evidence type="ECO:0000256" key="3">
    <source>
        <dbReference type="ARBA" id="ARBA00022448"/>
    </source>
</evidence>
<dbReference type="InterPro" id="IPR011989">
    <property type="entry name" value="ARM-like"/>
</dbReference>
<protein>
    <submittedName>
        <fullName evidence="7">AP-4 complex subunit beta-1-like</fullName>
    </submittedName>
</protein>
<keyword evidence="8" id="KW-1185">Reference proteome</keyword>
<feature type="compositionally biased region" description="Polar residues" evidence="6">
    <location>
        <begin position="657"/>
        <end position="669"/>
    </location>
</feature>
<reference evidence="7" key="1">
    <citation type="submission" date="2020-04" db="EMBL/GenBank/DDBJ databases">
        <authorList>
            <person name="Alioto T."/>
            <person name="Alioto T."/>
            <person name="Gomez Garrido J."/>
        </authorList>
    </citation>
    <scope>NUCLEOTIDE SEQUENCE</scope>
    <source>
        <strain evidence="7">A484AB</strain>
    </source>
</reference>
<dbReference type="PANTHER" id="PTHR11134">
    <property type="entry name" value="ADAPTOR COMPLEX SUBUNIT BETA FAMILY MEMBER"/>
    <property type="match status" value="1"/>
</dbReference>
<dbReference type="GO" id="GO:0016192">
    <property type="term" value="P:vesicle-mediated transport"/>
    <property type="evidence" value="ECO:0007669"/>
    <property type="project" value="InterPro"/>
</dbReference>
<dbReference type="Gene3D" id="1.25.10.10">
    <property type="entry name" value="Leucine-rich Repeat Variant"/>
    <property type="match status" value="1"/>
</dbReference>
<organism evidence="7 8">
    <name type="scientific">Paramuricea clavata</name>
    <name type="common">Red gorgonian</name>
    <name type="synonym">Violescent sea-whip</name>
    <dbReference type="NCBI Taxonomy" id="317549"/>
    <lineage>
        <taxon>Eukaryota</taxon>
        <taxon>Metazoa</taxon>
        <taxon>Cnidaria</taxon>
        <taxon>Anthozoa</taxon>
        <taxon>Octocorallia</taxon>
        <taxon>Malacalcyonacea</taxon>
        <taxon>Plexauridae</taxon>
        <taxon>Paramuricea</taxon>
    </lineage>
</organism>
<dbReference type="Gene3D" id="3.30.310.10">
    <property type="entry name" value="TATA-Binding Protein"/>
    <property type="match status" value="1"/>
</dbReference>
<feature type="region of interest" description="Disordered" evidence="6">
    <location>
        <begin position="623"/>
        <end position="678"/>
    </location>
</feature>
<dbReference type="Proteomes" id="UP001152795">
    <property type="component" value="Unassembled WGS sequence"/>
</dbReference>
<evidence type="ECO:0000313" key="8">
    <source>
        <dbReference type="Proteomes" id="UP001152795"/>
    </source>
</evidence>
<dbReference type="InterPro" id="IPR015151">
    <property type="entry name" value="B-adaptin_app_sub_C"/>
</dbReference>
<dbReference type="OrthoDB" id="10254310at2759"/>
<gene>
    <name evidence="7" type="ORF">PACLA_8A061163</name>
</gene>
<evidence type="ECO:0000313" key="7">
    <source>
        <dbReference type="EMBL" id="CAB3982564.1"/>
    </source>
</evidence>
<evidence type="ECO:0000256" key="6">
    <source>
        <dbReference type="SAM" id="MobiDB-lite"/>
    </source>
</evidence>
<dbReference type="InterPro" id="IPR026739">
    <property type="entry name" value="AP_beta"/>
</dbReference>
<dbReference type="GO" id="GO:0006886">
    <property type="term" value="P:intracellular protein transport"/>
    <property type="evidence" value="ECO:0007669"/>
    <property type="project" value="InterPro"/>
</dbReference>
<comment type="subcellular location">
    <subcellularLocation>
        <location evidence="1">Endomembrane system</location>
    </subcellularLocation>
</comment>
<evidence type="ECO:0000256" key="1">
    <source>
        <dbReference type="ARBA" id="ARBA00004308"/>
    </source>
</evidence>
<dbReference type="Pfam" id="PF01602">
    <property type="entry name" value="Adaptin_N"/>
    <property type="match status" value="1"/>
</dbReference>
<evidence type="ECO:0000256" key="2">
    <source>
        <dbReference type="ARBA" id="ARBA00006613"/>
    </source>
</evidence>
<dbReference type="InterPro" id="IPR012295">
    <property type="entry name" value="TBP_dom_sf"/>
</dbReference>
<name>A0A7D9HET4_PARCT</name>
<dbReference type="Pfam" id="PF09066">
    <property type="entry name" value="B2-adapt-app_C"/>
    <property type="match status" value="1"/>
</dbReference>
<comment type="caution">
    <text evidence="7">The sequence shown here is derived from an EMBL/GenBank/DDBJ whole genome shotgun (WGS) entry which is preliminary data.</text>
</comment>
<dbReference type="AlphaFoldDB" id="A0A7D9HET4"/>
<keyword evidence="5" id="KW-0472">Membrane</keyword>
<feature type="region of interest" description="Disordered" evidence="6">
    <location>
        <begin position="693"/>
        <end position="742"/>
    </location>
</feature>
<feature type="compositionally biased region" description="Basic and acidic residues" evidence="6">
    <location>
        <begin position="636"/>
        <end position="649"/>
    </location>
</feature>
<dbReference type="EMBL" id="CACRXK020000517">
    <property type="protein sequence ID" value="CAB3982564.1"/>
    <property type="molecule type" value="Genomic_DNA"/>
</dbReference>
<keyword evidence="4" id="KW-0653">Protein transport</keyword>
<proteinExistence type="inferred from homology"/>
<dbReference type="SUPFAM" id="SSF48371">
    <property type="entry name" value="ARM repeat"/>
    <property type="match status" value="1"/>
</dbReference>
<evidence type="ECO:0000256" key="5">
    <source>
        <dbReference type="ARBA" id="ARBA00023136"/>
    </source>
</evidence>
<sequence>MLDVNDRVAEGFPKVNNSSGKNFFAKGKHIKTEMSSSGLCTYKDEVTELKDELNKAENQRNPVKYKQLIQQVILYMTKGIDMTALFMTIVKAAATKDLVQKKLCYLYLCHYASSHADLALLTVNTLKRDAEDTNYMVRGLALRSMGSLRLASLVEYTKDAMLKGLKDHSSYVRKAAVMGCLQLYKLAPQQLNVEDLIQQMNERLTKDKDIQVRRNCMYALEEMLIKEKDSSQLHKFLLGKLQKFDEWGLQFTLDILTRCRPEKLEDIYSSLNCLDVCLKHANTSVVLGAVRVFLYYTSGLTELRDDVFNRVKVPLLTALSSKSPEIAYSVVCHIEIILQQAPALFEDYISSFYCRYNDPVYLKIKKLGVLSKLVTESNGKQILDELSYHAQHSETASHSIHHIGMMALLHPALADICIEKLFSFLRSRDDSIVSHALAALRDLIIKYDKYSALIPSVSKHLKLDLLPDGKASVVWMLGEFGESIPEAPYVLETLIDDVDKETSPIVKLELLTASMKVFFKRPPECQAMLGHLLEYCIEQEYNMDIRDRALLYYRLLETDVNKAKEVICCPRSAQFIDSSNIIKIDSKESLLDEFNTLSVVYGQPSSAFARQENLEVKTVACEHERKDNAEKPSMNDSKKVGSKQSKDTKAPVAVDTNLVQIENEPCQSKDNNDSPKESLATLDQNISNLEESIPVVKDSSNQSAVSKSEPLLPVDDHLDPGDSNIDLQEATGLPQNDNLDNDLDTDSVNPMGENLIPVNESSVLLPEDRISLDGNLGEIEEHLGLEENQISAEDCVSPLRELVEEPDLLSPEVFETLWRQLPVTESYEIQLDELPDQHDFLKLLTNRRIYTMASTPPGAEQIRYFLYAQSDCYILCEVSLDSTTLELKSAIKMEDPTNVHSFIEVFQNCLVDVTTS</sequence>
<keyword evidence="3" id="KW-0813">Transport</keyword>
<accession>A0A7D9HET4</accession>
<dbReference type="InterPro" id="IPR002553">
    <property type="entry name" value="Clathrin/coatomer_adapt-like_N"/>
</dbReference>
<dbReference type="GO" id="GO:0012505">
    <property type="term" value="C:endomembrane system"/>
    <property type="evidence" value="ECO:0007669"/>
    <property type="project" value="UniProtKB-SubCell"/>
</dbReference>
<comment type="similarity">
    <text evidence="2">Belongs to the adaptor complexes large subunit family.</text>
</comment>
<dbReference type="GO" id="GO:0030131">
    <property type="term" value="C:clathrin adaptor complex"/>
    <property type="evidence" value="ECO:0007669"/>
    <property type="project" value="InterPro"/>
</dbReference>